<evidence type="ECO:0000256" key="1">
    <source>
        <dbReference type="SAM" id="MobiDB-lite"/>
    </source>
</evidence>
<dbReference type="PANTHER" id="PTHR16469:SF51">
    <property type="entry name" value="TRANSCRIPTION FACTOR TAU 55 KDA SUBUNIT"/>
    <property type="match status" value="1"/>
</dbReference>
<dbReference type="SUPFAM" id="SSF53254">
    <property type="entry name" value="Phosphoglycerate mutase-like"/>
    <property type="match status" value="1"/>
</dbReference>
<evidence type="ECO:0000313" key="3">
    <source>
        <dbReference type="Proteomes" id="UP001556367"/>
    </source>
</evidence>
<dbReference type="EMBL" id="JASNQZ010000011">
    <property type="protein sequence ID" value="KAL0951121.1"/>
    <property type="molecule type" value="Genomic_DNA"/>
</dbReference>
<organism evidence="2 3">
    <name type="scientific">Hohenbuehelia grisea</name>
    <dbReference type="NCBI Taxonomy" id="104357"/>
    <lineage>
        <taxon>Eukaryota</taxon>
        <taxon>Fungi</taxon>
        <taxon>Dikarya</taxon>
        <taxon>Basidiomycota</taxon>
        <taxon>Agaricomycotina</taxon>
        <taxon>Agaricomycetes</taxon>
        <taxon>Agaricomycetidae</taxon>
        <taxon>Agaricales</taxon>
        <taxon>Pleurotineae</taxon>
        <taxon>Pleurotaceae</taxon>
        <taxon>Hohenbuehelia</taxon>
    </lineage>
</organism>
<dbReference type="InterPro" id="IPR051710">
    <property type="entry name" value="Phosphatase_SH3-domain"/>
</dbReference>
<dbReference type="InterPro" id="IPR013078">
    <property type="entry name" value="His_Pase_superF_clade-1"/>
</dbReference>
<accession>A0ABR3J648</accession>
<feature type="region of interest" description="Disordered" evidence="1">
    <location>
        <begin position="260"/>
        <end position="292"/>
    </location>
</feature>
<dbReference type="CDD" id="cd07067">
    <property type="entry name" value="HP_PGM_like"/>
    <property type="match status" value="1"/>
</dbReference>
<name>A0ABR3J648_9AGAR</name>
<gene>
    <name evidence="2" type="ORF">HGRIS_007857</name>
</gene>
<proteinExistence type="predicted"/>
<evidence type="ECO:0008006" key="4">
    <source>
        <dbReference type="Google" id="ProtNLM"/>
    </source>
</evidence>
<dbReference type="Proteomes" id="UP001556367">
    <property type="component" value="Unassembled WGS sequence"/>
</dbReference>
<dbReference type="SMART" id="SM00855">
    <property type="entry name" value="PGAM"/>
    <property type="match status" value="1"/>
</dbReference>
<dbReference type="PANTHER" id="PTHR16469">
    <property type="entry name" value="UBIQUITIN-ASSOCIATED AND SH3 DOMAIN-CONTAINING BA-RELATED"/>
    <property type="match status" value="1"/>
</dbReference>
<evidence type="ECO:0000313" key="2">
    <source>
        <dbReference type="EMBL" id="KAL0951121.1"/>
    </source>
</evidence>
<dbReference type="InterPro" id="IPR029033">
    <property type="entry name" value="His_PPase_superfam"/>
</dbReference>
<dbReference type="Gene3D" id="3.40.50.1240">
    <property type="entry name" value="Phosphoglycerate mutase-like"/>
    <property type="match status" value="1"/>
</dbReference>
<dbReference type="Pfam" id="PF00300">
    <property type="entry name" value="His_Phos_1"/>
    <property type="match status" value="1"/>
</dbReference>
<keyword evidence="3" id="KW-1185">Reference proteome</keyword>
<reference evidence="3" key="1">
    <citation type="submission" date="2024-06" db="EMBL/GenBank/DDBJ databases">
        <title>Multi-omics analyses provide insights into the biosynthesis of the anticancer antibiotic pleurotin in Hohenbuehelia grisea.</title>
        <authorList>
            <person name="Weaver J.A."/>
            <person name="Alberti F."/>
        </authorList>
    </citation>
    <scope>NUCLEOTIDE SEQUENCE [LARGE SCALE GENOMIC DNA]</scope>
    <source>
        <strain evidence="3">T-177</strain>
    </source>
</reference>
<sequence>MIDRIYIARHGFRLNWLNTNWTSPTGLPRDPPLAAYGEAQAKELAEYFLSLPPNERPTAIFSSPYYRCLQTAEPVALALGLPIYVEHGISEWYSPVVPGTGLHPRPGSASDLQKFFPTIDPTWESLWYASRQGEDVAEVHTRTDSFLQTFVPAVEGALPYESSVPPSEAGTSGTAHARLLLVSHAATVITLARSLKGDPELPLRVGCCSLTDFVRPAGGDTFESGRRVLGAWEARKLADGAHLKQGSSREWGFEDIEVDHGKVVPDPGVPGTEQELDEPVGASPKAHRFSNL</sequence>
<protein>
    <recommendedName>
        <fullName evidence="4">Phosphoglycerate mutase-like protein</fullName>
    </recommendedName>
</protein>
<comment type="caution">
    <text evidence="2">The sequence shown here is derived from an EMBL/GenBank/DDBJ whole genome shotgun (WGS) entry which is preliminary data.</text>
</comment>